<accession>A0AAV2GAS9</accession>
<name>A0AAV2GAS9_9ROSI</name>
<reference evidence="1 2" key="1">
    <citation type="submission" date="2024-04" db="EMBL/GenBank/DDBJ databases">
        <authorList>
            <person name="Fracassetti M."/>
        </authorList>
    </citation>
    <scope>NUCLEOTIDE SEQUENCE [LARGE SCALE GENOMIC DNA]</scope>
</reference>
<dbReference type="EMBL" id="OZ034821">
    <property type="protein sequence ID" value="CAL1407319.1"/>
    <property type="molecule type" value="Genomic_DNA"/>
</dbReference>
<sequence>MQKSATGDSAQSELRQILPCNSSPSLRRQLIRSFKIEAYLVGRRRSRIWVSSPSQFALRTSPDVLLRSSVRVPLVSLISLLASSI</sequence>
<organism evidence="1 2">
    <name type="scientific">Linum trigynum</name>
    <dbReference type="NCBI Taxonomy" id="586398"/>
    <lineage>
        <taxon>Eukaryota</taxon>
        <taxon>Viridiplantae</taxon>
        <taxon>Streptophyta</taxon>
        <taxon>Embryophyta</taxon>
        <taxon>Tracheophyta</taxon>
        <taxon>Spermatophyta</taxon>
        <taxon>Magnoliopsida</taxon>
        <taxon>eudicotyledons</taxon>
        <taxon>Gunneridae</taxon>
        <taxon>Pentapetalae</taxon>
        <taxon>rosids</taxon>
        <taxon>fabids</taxon>
        <taxon>Malpighiales</taxon>
        <taxon>Linaceae</taxon>
        <taxon>Linum</taxon>
    </lineage>
</organism>
<evidence type="ECO:0000313" key="2">
    <source>
        <dbReference type="Proteomes" id="UP001497516"/>
    </source>
</evidence>
<gene>
    <name evidence="1" type="ORF">LTRI10_LOCUS46992</name>
</gene>
<evidence type="ECO:0000313" key="1">
    <source>
        <dbReference type="EMBL" id="CAL1407319.1"/>
    </source>
</evidence>
<keyword evidence="2" id="KW-1185">Reference proteome</keyword>
<protein>
    <submittedName>
        <fullName evidence="1">Uncharacterized protein</fullName>
    </submittedName>
</protein>
<dbReference type="Proteomes" id="UP001497516">
    <property type="component" value="Chromosome 8"/>
</dbReference>
<dbReference type="AlphaFoldDB" id="A0AAV2GAS9"/>
<proteinExistence type="predicted"/>